<dbReference type="InterPro" id="IPR050194">
    <property type="entry name" value="Glycosyltransferase_grp1"/>
</dbReference>
<accession>S0FRI5</accession>
<name>S0FRI5_9BACT</name>
<evidence type="ECO:0000313" key="3">
    <source>
        <dbReference type="EMBL" id="EMS77310.1"/>
    </source>
</evidence>
<dbReference type="InterPro" id="IPR028098">
    <property type="entry name" value="Glyco_trans_4-like_N"/>
</dbReference>
<dbReference type="RefSeq" id="WP_006968679.1">
    <property type="nucleotide sequence ID" value="NZ_APJX01000017.1"/>
</dbReference>
<evidence type="ECO:0000259" key="2">
    <source>
        <dbReference type="Pfam" id="PF13439"/>
    </source>
</evidence>
<evidence type="ECO:0000259" key="1">
    <source>
        <dbReference type="Pfam" id="PF00534"/>
    </source>
</evidence>
<comment type="caution">
    <text evidence="3">The sequence shown here is derived from an EMBL/GenBank/DDBJ whole genome shotgun (WGS) entry which is preliminary data.</text>
</comment>
<dbReference type="InterPro" id="IPR001296">
    <property type="entry name" value="Glyco_trans_1"/>
</dbReference>
<dbReference type="PATRIC" id="fig|1286635.3.peg.4728"/>
<dbReference type="Pfam" id="PF13439">
    <property type="entry name" value="Glyco_transf_4"/>
    <property type="match status" value="1"/>
</dbReference>
<dbReference type="Pfam" id="PF00534">
    <property type="entry name" value="Glycos_transf_1"/>
    <property type="match status" value="1"/>
</dbReference>
<dbReference type="Gene3D" id="3.40.50.2000">
    <property type="entry name" value="Glycogen Phosphorylase B"/>
    <property type="match status" value="2"/>
</dbReference>
<gene>
    <name evidence="3" type="primary">mgtA</name>
    <name evidence="3" type="ORF">Dpo_17c00140</name>
</gene>
<dbReference type="EMBL" id="APJX01000017">
    <property type="protein sequence ID" value="EMS77310.1"/>
    <property type="molecule type" value="Genomic_DNA"/>
</dbReference>
<dbReference type="SUPFAM" id="SSF53756">
    <property type="entry name" value="UDP-Glycosyltransferase/glycogen phosphorylase"/>
    <property type="match status" value="1"/>
</dbReference>
<dbReference type="PANTHER" id="PTHR45947:SF3">
    <property type="entry name" value="SULFOQUINOVOSYL TRANSFERASE SQD2"/>
    <property type="match status" value="1"/>
</dbReference>
<sequence length="429" mass="47778">MNICMFTNTYLPHVGGVARSVYTFSRDLQKKGHQVLIVAPTFAGDDADNSEDVIILRVPAIQNFNGSDFSMRIPVPFYIDEKLDAFAPDIIHSHHPYLLGDAAFRAARRRRLPLIFTHHTLYEEYTHYVAGENDNFKQFARNLSTMYANLCDQVVAPSKSIADLIKKRGVTTPVAQIPTGVDIQFFASGDGQGFKKTYHIPENAVVIGHVGRLAPEKNLVYLAESVARSMQSLEDTWFCVAGDGPDRQKIHDIFTDCNFAHRLVLTGNLTGKALADAYQAMDLFVFSSQSETQGMVLTEAMAAKTPVVALDGPGVREVVENQKNGRLLPEDADQSAFSRAIRDAVSDSEKLRFWQKHASQTALKFSRQACVNKLLDLYATAVSPKDDRAENEDTETEPWESFLVALQTEWELIAEKAQSLTLLNRDDGT</sequence>
<organism evidence="3 4">
    <name type="scientific">Desulfotignum phosphitoxidans DSM 13687</name>
    <dbReference type="NCBI Taxonomy" id="1286635"/>
    <lineage>
        <taxon>Bacteria</taxon>
        <taxon>Pseudomonadati</taxon>
        <taxon>Thermodesulfobacteriota</taxon>
        <taxon>Desulfobacteria</taxon>
        <taxon>Desulfobacterales</taxon>
        <taxon>Desulfobacteraceae</taxon>
        <taxon>Desulfotignum</taxon>
    </lineage>
</organism>
<feature type="domain" description="Glycosyl transferase family 1" evidence="1">
    <location>
        <begin position="196"/>
        <end position="358"/>
    </location>
</feature>
<reference evidence="3 4" key="1">
    <citation type="journal article" date="2013" name="Genome Announc.">
        <title>Draft Genome Sequence of Desulfotignum phosphitoxidans DSM 13687 Strain FiPS-3.</title>
        <authorList>
            <person name="Poehlein A."/>
            <person name="Daniel R."/>
            <person name="Simeonova D.D."/>
        </authorList>
    </citation>
    <scope>NUCLEOTIDE SEQUENCE [LARGE SCALE GENOMIC DNA]</scope>
    <source>
        <strain evidence="3 4">DSM 13687</strain>
    </source>
</reference>
<keyword evidence="3" id="KW-0808">Transferase</keyword>
<feature type="domain" description="Glycosyltransferase subfamily 4-like N-terminal" evidence="2">
    <location>
        <begin position="14"/>
        <end position="184"/>
    </location>
</feature>
<keyword evidence="4" id="KW-1185">Reference proteome</keyword>
<dbReference type="OrthoDB" id="9802525at2"/>
<dbReference type="AlphaFoldDB" id="S0FRI5"/>
<dbReference type="GO" id="GO:0016757">
    <property type="term" value="F:glycosyltransferase activity"/>
    <property type="evidence" value="ECO:0007669"/>
    <property type="project" value="UniProtKB-KW"/>
</dbReference>
<dbReference type="Proteomes" id="UP000014216">
    <property type="component" value="Unassembled WGS sequence"/>
</dbReference>
<dbReference type="EC" id="2.4.1.-" evidence="3"/>
<dbReference type="PANTHER" id="PTHR45947">
    <property type="entry name" value="SULFOQUINOVOSYL TRANSFERASE SQD2"/>
    <property type="match status" value="1"/>
</dbReference>
<evidence type="ECO:0000313" key="4">
    <source>
        <dbReference type="Proteomes" id="UP000014216"/>
    </source>
</evidence>
<proteinExistence type="predicted"/>
<keyword evidence="3" id="KW-0328">Glycosyltransferase</keyword>
<protein>
    <submittedName>
        <fullName evidence="3">GDP-mannose-dependent alpha-mannosyltransferase MgtA</fullName>
        <ecNumber evidence="3">2.4.1.-</ecNumber>
    </submittedName>
</protein>